<name>A0A7W8Q8D3_PARAM</name>
<protein>
    <recommendedName>
        <fullName evidence="5">DUF1311 domain-containing protein</fullName>
    </recommendedName>
</protein>
<comment type="caution">
    <text evidence="3">The sequence shown here is derived from an EMBL/GenBank/DDBJ whole genome shotgun (WGS) entry which is preliminary data.</text>
</comment>
<keyword evidence="4" id="KW-1185">Reference proteome</keyword>
<evidence type="ECO:0008006" key="5">
    <source>
        <dbReference type="Google" id="ProtNLM"/>
    </source>
</evidence>
<dbReference type="AlphaFoldDB" id="A0A7W8Q8D3"/>
<keyword evidence="2" id="KW-0732">Signal</keyword>
<dbReference type="Proteomes" id="UP000592780">
    <property type="component" value="Unassembled WGS sequence"/>
</dbReference>
<evidence type="ECO:0000313" key="3">
    <source>
        <dbReference type="EMBL" id="MBB5425148.1"/>
    </source>
</evidence>
<dbReference type="RefSeq" id="WP_184130537.1">
    <property type="nucleotide sequence ID" value="NZ_JACHDD010000005.1"/>
</dbReference>
<dbReference type="PANTHER" id="PTHR37549">
    <property type="entry name" value="LIPOPROTEIN LPRI"/>
    <property type="match status" value="1"/>
</dbReference>
<dbReference type="PANTHER" id="PTHR37549:SF1">
    <property type="entry name" value="LIPOPROTEIN LPRI"/>
    <property type="match status" value="1"/>
</dbReference>
<organism evidence="3 4">
    <name type="scientific">Paraburkholderia atlantica</name>
    <dbReference type="NCBI Taxonomy" id="2654982"/>
    <lineage>
        <taxon>Bacteria</taxon>
        <taxon>Pseudomonadati</taxon>
        <taxon>Pseudomonadota</taxon>
        <taxon>Betaproteobacteria</taxon>
        <taxon>Burkholderiales</taxon>
        <taxon>Burkholderiaceae</taxon>
        <taxon>Paraburkholderia</taxon>
    </lineage>
</organism>
<feature type="chain" id="PRO_5030669563" description="DUF1311 domain-containing protein" evidence="2">
    <location>
        <begin position="22"/>
        <end position="199"/>
    </location>
</feature>
<gene>
    <name evidence="3" type="ORF">HDG40_003302</name>
</gene>
<dbReference type="GO" id="GO:0005576">
    <property type="term" value="C:extracellular region"/>
    <property type="evidence" value="ECO:0007669"/>
    <property type="project" value="TreeGrafter"/>
</dbReference>
<feature type="region of interest" description="Disordered" evidence="1">
    <location>
        <begin position="180"/>
        <end position="199"/>
    </location>
</feature>
<evidence type="ECO:0000256" key="2">
    <source>
        <dbReference type="SAM" id="SignalP"/>
    </source>
</evidence>
<reference evidence="3 4" key="1">
    <citation type="submission" date="2020-08" db="EMBL/GenBank/DDBJ databases">
        <title>Genomic Encyclopedia of Type Strains, Phase IV (KMG-V): Genome sequencing to study the core and pangenomes of soil and plant-associated prokaryotes.</title>
        <authorList>
            <person name="Whitman W."/>
        </authorList>
    </citation>
    <scope>NUCLEOTIDE SEQUENCE [LARGE SCALE GENOMIC DNA]</scope>
    <source>
        <strain evidence="3 4">JPY158</strain>
    </source>
</reference>
<evidence type="ECO:0000313" key="4">
    <source>
        <dbReference type="Proteomes" id="UP000592780"/>
    </source>
</evidence>
<proteinExistence type="predicted"/>
<evidence type="ECO:0000256" key="1">
    <source>
        <dbReference type="SAM" id="MobiDB-lite"/>
    </source>
</evidence>
<dbReference type="InterPro" id="IPR052755">
    <property type="entry name" value="Lysozyme_Inhibitor_LprI"/>
</dbReference>
<accession>A0A7W8Q8D3</accession>
<dbReference type="EMBL" id="JACHDD010000005">
    <property type="protein sequence ID" value="MBB5425148.1"/>
    <property type="molecule type" value="Genomic_DNA"/>
</dbReference>
<feature type="signal peptide" evidence="2">
    <location>
        <begin position="1"/>
        <end position="21"/>
    </location>
</feature>
<sequence length="199" mass="21721">MTLFRPLLIAGLLLAHPYADAISFDCQRGRSPAERMICGDSALSALDDTLGQLYWKARRRVAQRRAFIDDSDSKWAWREANCRDAGCLRTWYATRIDELQRLLASLPGGARHAAPVGGDAQAHSDPSPLECTAAKPGLVVNEQCASVIGQSGRRWKYQPRDGDWFCGVATLEAADMAPPQAQAPMPMPMQPQVQAGVGE</sequence>